<keyword evidence="3" id="KW-0946">Virion</keyword>
<name>A0A1V0SHT5_9VIRU</name>
<evidence type="ECO:0000256" key="3">
    <source>
        <dbReference type="ARBA" id="ARBA00022844"/>
    </source>
</evidence>
<accession>A0A1V0SHT5</accession>
<evidence type="ECO:0000259" key="5">
    <source>
        <dbReference type="Pfam" id="PF16903"/>
    </source>
</evidence>
<evidence type="ECO:0000259" key="4">
    <source>
        <dbReference type="Pfam" id="PF04451"/>
    </source>
</evidence>
<evidence type="ECO:0000256" key="2">
    <source>
        <dbReference type="ARBA" id="ARBA00022561"/>
    </source>
</evidence>
<gene>
    <name evidence="6" type="ORF">Klosneuvirus_1_55</name>
</gene>
<dbReference type="Gene3D" id="2.70.9.20">
    <property type="entry name" value="Major capsid protein Vp54"/>
    <property type="match status" value="2"/>
</dbReference>
<dbReference type="Pfam" id="PF04451">
    <property type="entry name" value="Capsid_NCLDV"/>
    <property type="match status" value="1"/>
</dbReference>
<evidence type="ECO:0000256" key="1">
    <source>
        <dbReference type="ARBA" id="ARBA00004328"/>
    </source>
</evidence>
<dbReference type="InterPro" id="IPR016112">
    <property type="entry name" value="VP_dsDNA_II"/>
</dbReference>
<dbReference type="InterPro" id="IPR031654">
    <property type="entry name" value="Capsid_N"/>
</dbReference>
<dbReference type="GO" id="GO:0005198">
    <property type="term" value="F:structural molecule activity"/>
    <property type="evidence" value="ECO:0007669"/>
    <property type="project" value="InterPro"/>
</dbReference>
<dbReference type="SUPFAM" id="SSF49749">
    <property type="entry name" value="Group II dsDNA viruses VP"/>
    <property type="match status" value="3"/>
</dbReference>
<sequence>MAGGLLQIVAYGFQDVYLTNDPQITFFKIVYRRHTNFSIQAFEKTFNDNPDFGKTNQVKLFRLGDLATKMYLKVVLNAITTVPGVPFAWVQRLGHAIIRKVEIEIGGVLIDKQYGTWLDVWYELARYGKHDYGYNQMIGEVPDLITYNDQSKPSYTLYIPLQFWFNRNYGLALPLIAIQYHDIYIRVEFQPNTELIVRCPQFTAFDQVKLLEVGLITDYIYLDMEERRRFADKSHEYLIEQVQSENDLSLNVSPFRLVLNFNNPTKELIWAMKNGNYKTGREFICYSSIEDWTIALINCSKQILTESMVLLSPGMPSPTPGTWEEFPPGVVDVLSSNGNLKITNQSLLTLWINVTSLTIGNYSITYQIVANITISEFNAFLITIINPISDRDASIPYTEMIDTRINPSSPICVYQFNNYALYITGKGNPLISAMLEYNGQNRIEKRDGKFFGVLQPYMHHSNTPRDGINLYSFAIEPEKHQPTGTSNLSKIENSILIMWFGDPYNLNNTLPPIDVIGLDSNLHVFAYSYNILRVISGLVGLSY</sequence>
<keyword evidence="2" id="KW-0167">Capsid protein</keyword>
<dbReference type="EMBL" id="KY684108">
    <property type="protein sequence ID" value="ARF11198.1"/>
    <property type="molecule type" value="Genomic_DNA"/>
</dbReference>
<evidence type="ECO:0000313" key="6">
    <source>
        <dbReference type="EMBL" id="ARF11198.1"/>
    </source>
</evidence>
<dbReference type="Gene3D" id="2.70.9.10">
    <property type="entry name" value="Adenovirus Type 2 Hexon, domain 4"/>
    <property type="match status" value="1"/>
</dbReference>
<dbReference type="InterPro" id="IPR007542">
    <property type="entry name" value="MCP_C"/>
</dbReference>
<reference evidence="6" key="1">
    <citation type="journal article" date="2017" name="Science">
        <title>Giant viruses with an expanded complement of translation system components.</title>
        <authorList>
            <person name="Schulz F."/>
            <person name="Yutin N."/>
            <person name="Ivanova N.N."/>
            <person name="Ortega D.R."/>
            <person name="Lee T.K."/>
            <person name="Vierheilig J."/>
            <person name="Daims H."/>
            <person name="Horn M."/>
            <person name="Wagner M."/>
            <person name="Jensen G.J."/>
            <person name="Kyrpides N.C."/>
            <person name="Koonin E.V."/>
            <person name="Woyke T."/>
        </authorList>
    </citation>
    <scope>NUCLEOTIDE SEQUENCE</scope>
    <source>
        <strain evidence="6">KNV1</strain>
    </source>
</reference>
<feature type="domain" description="Major capsid protein N-terminal" evidence="5">
    <location>
        <begin position="25"/>
        <end position="223"/>
    </location>
</feature>
<protein>
    <submittedName>
        <fullName evidence="6">NCLDV major capsid protein</fullName>
    </submittedName>
</protein>
<feature type="domain" description="Major capsid protein C-terminal" evidence="4">
    <location>
        <begin position="226"/>
        <end position="540"/>
    </location>
</feature>
<dbReference type="Pfam" id="PF16903">
    <property type="entry name" value="Capsid_N"/>
    <property type="match status" value="1"/>
</dbReference>
<dbReference type="GO" id="GO:0019028">
    <property type="term" value="C:viral capsid"/>
    <property type="evidence" value="ECO:0007669"/>
    <property type="project" value="UniProtKB-KW"/>
</dbReference>
<comment type="subcellular location">
    <subcellularLocation>
        <location evidence="1">Virion</location>
    </subcellularLocation>
</comment>
<organism evidence="6">
    <name type="scientific">Klosneuvirus KNV1</name>
    <dbReference type="NCBI Taxonomy" id="1977640"/>
    <lineage>
        <taxon>Viruses</taxon>
        <taxon>Varidnaviria</taxon>
        <taxon>Bamfordvirae</taxon>
        <taxon>Nucleocytoviricota</taxon>
        <taxon>Megaviricetes</taxon>
        <taxon>Imitervirales</taxon>
        <taxon>Mimiviridae</taxon>
        <taxon>Klosneuvirinae</taxon>
        <taxon>Klosneuvirus</taxon>
    </lineage>
</organism>
<proteinExistence type="predicted"/>
<dbReference type="InterPro" id="IPR038519">
    <property type="entry name" value="MCP_C_sf"/>
</dbReference>